<dbReference type="EMBL" id="VYSG01000002">
    <property type="protein sequence ID" value="NEG70163.1"/>
    <property type="molecule type" value="Genomic_DNA"/>
</dbReference>
<comment type="caution">
    <text evidence="1">The sequence shown here is derived from an EMBL/GenBank/DDBJ whole genome shotgun (WGS) entry which is preliminary data.</text>
</comment>
<sequence length="367" mass="40689">MAMRRNERLETMLADAHARQRCAAPHDCNLQEASRRRVRNGELLSPMEGLFIDIPYWNGLDQPRQAWHLALGLQELRPGKYCFDGPTGAMLMGFEVPRVLHAGGLFVVGTRRDNRTVPMATSAPARGWKVPATLNKLYIPDDDPAEQWNVGGVVVTSPVRQLVVIAAMTDFPHALAVFDSAMKTIPAVNDDRLLEFASRSAGSLGVPVDKVRQLVDYANPLSDNGGESFARGVMIQQGFLLPDLQVQFPNPDNPDFPYRVDFCWRLPNGVVIVGELDGKDKYGDPVMTRGKSPAQIGHEESRRETWLVRHCGVTRVFRFTFADVLNTERFIALLLSAGIPRCNRGFMAPLNCSGGAYAAPDWCAMIQ</sequence>
<proteinExistence type="predicted"/>
<evidence type="ECO:0008006" key="3">
    <source>
        <dbReference type="Google" id="ProtNLM"/>
    </source>
</evidence>
<evidence type="ECO:0000313" key="1">
    <source>
        <dbReference type="EMBL" id="NEG70163.1"/>
    </source>
</evidence>
<dbReference type="AlphaFoldDB" id="A0A6I5NIG6"/>
<protein>
    <recommendedName>
        <fullName evidence="3">CTP synthase</fullName>
    </recommendedName>
</protein>
<evidence type="ECO:0000313" key="2">
    <source>
        <dbReference type="Proteomes" id="UP000469292"/>
    </source>
</evidence>
<keyword evidence="2" id="KW-1185">Reference proteome</keyword>
<name>A0A6I5NIG6_9BIFI</name>
<accession>A0A6I5NIG6</accession>
<reference evidence="1 2" key="1">
    <citation type="submission" date="2019-09" db="EMBL/GenBank/DDBJ databases">
        <title>Phylogenetic characterization of a novel taxon of the genus Bifidobacterium: Bifidobacterium choloepi sp. nov.</title>
        <authorList>
            <person name="Modesto M."/>
            <person name="Satti M."/>
        </authorList>
    </citation>
    <scope>NUCLEOTIDE SEQUENCE [LARGE SCALE GENOMIC DNA]</scope>
    <source>
        <strain evidence="1 2">BRDM6</strain>
    </source>
</reference>
<organism evidence="1 2">
    <name type="scientific">Bifidobacterium choloepi</name>
    <dbReference type="NCBI Taxonomy" id="2614131"/>
    <lineage>
        <taxon>Bacteria</taxon>
        <taxon>Bacillati</taxon>
        <taxon>Actinomycetota</taxon>
        <taxon>Actinomycetes</taxon>
        <taxon>Bifidobacteriales</taxon>
        <taxon>Bifidobacteriaceae</taxon>
        <taxon>Bifidobacterium</taxon>
    </lineage>
</organism>
<gene>
    <name evidence="1" type="ORF">F6S87_06070</name>
</gene>
<dbReference type="Proteomes" id="UP000469292">
    <property type="component" value="Unassembled WGS sequence"/>
</dbReference>